<dbReference type="CDD" id="cd06574">
    <property type="entry name" value="TM_PBP1_branched-chain-AA_like"/>
    <property type="match status" value="1"/>
</dbReference>
<evidence type="ECO:0000256" key="5">
    <source>
        <dbReference type="ARBA" id="ARBA00023136"/>
    </source>
</evidence>
<comment type="subcellular location">
    <subcellularLocation>
        <location evidence="1">Cell membrane</location>
        <topology evidence="1">Multi-pass membrane protein</topology>
    </subcellularLocation>
</comment>
<gene>
    <name evidence="7" type="ORF">IAD24_02415</name>
</gene>
<evidence type="ECO:0000256" key="2">
    <source>
        <dbReference type="ARBA" id="ARBA00022475"/>
    </source>
</evidence>
<feature type="transmembrane region" description="Helical" evidence="6">
    <location>
        <begin position="52"/>
        <end position="80"/>
    </location>
</feature>
<dbReference type="GO" id="GO:0022857">
    <property type="term" value="F:transmembrane transporter activity"/>
    <property type="evidence" value="ECO:0007669"/>
    <property type="project" value="InterPro"/>
</dbReference>
<evidence type="ECO:0000313" key="8">
    <source>
        <dbReference type="Proteomes" id="UP000824128"/>
    </source>
</evidence>
<protein>
    <submittedName>
        <fullName evidence="7">ABC transporter permease</fullName>
    </submittedName>
</protein>
<feature type="transmembrane region" description="Helical" evidence="6">
    <location>
        <begin position="242"/>
        <end position="260"/>
    </location>
</feature>
<dbReference type="Pfam" id="PF02653">
    <property type="entry name" value="BPD_transp_2"/>
    <property type="match status" value="1"/>
</dbReference>
<accession>A0A9D1N2L2</accession>
<evidence type="ECO:0000256" key="1">
    <source>
        <dbReference type="ARBA" id="ARBA00004651"/>
    </source>
</evidence>
<feature type="transmembrane region" description="Helical" evidence="6">
    <location>
        <begin position="92"/>
        <end position="110"/>
    </location>
</feature>
<evidence type="ECO:0000256" key="4">
    <source>
        <dbReference type="ARBA" id="ARBA00022989"/>
    </source>
</evidence>
<reference evidence="7" key="2">
    <citation type="journal article" date="2021" name="PeerJ">
        <title>Extensive microbial diversity within the chicken gut microbiome revealed by metagenomics and culture.</title>
        <authorList>
            <person name="Gilroy R."/>
            <person name="Ravi A."/>
            <person name="Getino M."/>
            <person name="Pursley I."/>
            <person name="Horton D.L."/>
            <person name="Alikhan N.F."/>
            <person name="Baker D."/>
            <person name="Gharbi K."/>
            <person name="Hall N."/>
            <person name="Watson M."/>
            <person name="Adriaenssens E.M."/>
            <person name="Foster-Nyarko E."/>
            <person name="Jarju S."/>
            <person name="Secka A."/>
            <person name="Antonio M."/>
            <person name="Oren A."/>
            <person name="Chaudhuri R.R."/>
            <person name="La Ragione R."/>
            <person name="Hildebrand F."/>
            <person name="Pallen M.J."/>
        </authorList>
    </citation>
    <scope>NUCLEOTIDE SEQUENCE</scope>
    <source>
        <strain evidence="7">ChiGjej2B2-16831</strain>
    </source>
</reference>
<feature type="transmembrane region" description="Helical" evidence="6">
    <location>
        <begin position="214"/>
        <end position="230"/>
    </location>
</feature>
<keyword evidence="2" id="KW-1003">Cell membrane</keyword>
<comment type="caution">
    <text evidence="7">The sequence shown here is derived from an EMBL/GenBank/DDBJ whole genome shotgun (WGS) entry which is preliminary data.</text>
</comment>
<dbReference type="AlphaFoldDB" id="A0A9D1N2L2"/>
<dbReference type="Proteomes" id="UP000824128">
    <property type="component" value="Unassembled WGS sequence"/>
</dbReference>
<keyword evidence="4 6" id="KW-1133">Transmembrane helix</keyword>
<dbReference type="GO" id="GO:0005886">
    <property type="term" value="C:plasma membrane"/>
    <property type="evidence" value="ECO:0007669"/>
    <property type="project" value="UniProtKB-SubCell"/>
</dbReference>
<dbReference type="PANTHER" id="PTHR32196">
    <property type="entry name" value="ABC TRANSPORTER PERMEASE PROTEIN YPHD-RELATED-RELATED"/>
    <property type="match status" value="1"/>
</dbReference>
<name>A0A9D1N2L2_9FIRM</name>
<evidence type="ECO:0000256" key="6">
    <source>
        <dbReference type="SAM" id="Phobius"/>
    </source>
</evidence>
<feature type="transmembrane region" description="Helical" evidence="6">
    <location>
        <begin position="266"/>
        <end position="283"/>
    </location>
</feature>
<evidence type="ECO:0000313" key="7">
    <source>
        <dbReference type="EMBL" id="HIU93992.1"/>
    </source>
</evidence>
<evidence type="ECO:0000256" key="3">
    <source>
        <dbReference type="ARBA" id="ARBA00022692"/>
    </source>
</evidence>
<sequence>MDSIMSFLNACPGAVSQGIIWGIMGVGVFITFKVLDYADLTVDSSLCTGGAVSAMLIGMGMHPVLTLVFATLAGMAAGAVTGLLHTKLEIPAILSGILTQLALYSINLRIMGRANVSLLGQPTMITLLDIPQAILVGGLVAVVMIAVLYWFFGTEIGCAVRATGDNGNMARAMGVNTDTMKVLGLTISNGMVGLAGALLAQYQGYADVQSGRGAIVIGLASVIIGEVLIGRRANFAVRMGSIIVGSIVYYVIISFVLQLGLNTSDLKLFSALVVAIALAIPSLRQKLALRQKLSLRGGAAGKGR</sequence>
<dbReference type="InterPro" id="IPR001851">
    <property type="entry name" value="ABC_transp_permease"/>
</dbReference>
<feature type="transmembrane region" description="Helical" evidence="6">
    <location>
        <begin position="130"/>
        <end position="152"/>
    </location>
</feature>
<dbReference type="EMBL" id="DVNZ01000077">
    <property type="protein sequence ID" value="HIU93992.1"/>
    <property type="molecule type" value="Genomic_DNA"/>
</dbReference>
<proteinExistence type="predicted"/>
<reference evidence="7" key="1">
    <citation type="submission" date="2020-10" db="EMBL/GenBank/DDBJ databases">
        <authorList>
            <person name="Gilroy R."/>
        </authorList>
    </citation>
    <scope>NUCLEOTIDE SEQUENCE</scope>
    <source>
        <strain evidence="7">ChiGjej2B2-16831</strain>
    </source>
</reference>
<feature type="transmembrane region" description="Helical" evidence="6">
    <location>
        <begin position="7"/>
        <end position="32"/>
    </location>
</feature>
<feature type="transmembrane region" description="Helical" evidence="6">
    <location>
        <begin position="182"/>
        <end position="202"/>
    </location>
</feature>
<keyword evidence="5 6" id="KW-0472">Membrane</keyword>
<organism evidence="7 8">
    <name type="scientific">Candidatus Aphodomorpha intestinavium</name>
    <dbReference type="NCBI Taxonomy" id="2840672"/>
    <lineage>
        <taxon>Bacteria</taxon>
        <taxon>Bacillati</taxon>
        <taxon>Bacillota</taxon>
        <taxon>Clostridia</taxon>
        <taxon>Eubacteriales</taxon>
        <taxon>Candidatus Aphodomorpha</taxon>
    </lineage>
</organism>
<dbReference type="PANTHER" id="PTHR32196:SF69">
    <property type="entry name" value="BRANCHED-CHAIN AMINO ACID TRANSPORT SYSTEM, PERMEASE PROTEIN"/>
    <property type="match status" value="1"/>
</dbReference>
<keyword evidence="3 6" id="KW-0812">Transmembrane</keyword>